<dbReference type="InterPro" id="IPR013783">
    <property type="entry name" value="Ig-like_fold"/>
</dbReference>
<dbReference type="Gene3D" id="2.60.40.1180">
    <property type="entry name" value="Golgi alpha-mannosidase II"/>
    <property type="match status" value="1"/>
</dbReference>
<evidence type="ECO:0000313" key="7">
    <source>
        <dbReference type="EMBL" id="TWX70140.1"/>
    </source>
</evidence>
<dbReference type="InterPro" id="IPR004193">
    <property type="entry name" value="Glyco_hydro_13_N"/>
</dbReference>
<keyword evidence="8" id="KW-1185">Reference proteome</keyword>
<dbReference type="NCBIfam" id="TIGR02100">
    <property type="entry name" value="glgX_debranch"/>
    <property type="match status" value="1"/>
</dbReference>
<proteinExistence type="inferred from homology"/>
<dbReference type="InterPro" id="IPR006047">
    <property type="entry name" value="GH13_cat_dom"/>
</dbReference>
<feature type="domain" description="Glycosyl hydrolase family 13 catalytic" evidence="5">
    <location>
        <begin position="167"/>
        <end position="572"/>
    </location>
</feature>
<evidence type="ECO:0000256" key="3">
    <source>
        <dbReference type="ARBA" id="ARBA00023295"/>
    </source>
</evidence>
<dbReference type="SUPFAM" id="SSF51011">
    <property type="entry name" value="Glycosyl hydrolase domain"/>
    <property type="match status" value="1"/>
</dbReference>
<dbReference type="CDD" id="cd11326">
    <property type="entry name" value="AmyAc_Glg_debranch"/>
    <property type="match status" value="1"/>
</dbReference>
<evidence type="ECO:0000313" key="9">
    <source>
        <dbReference type="Proteomes" id="UP000321917"/>
    </source>
</evidence>
<dbReference type="InterPro" id="IPR014756">
    <property type="entry name" value="Ig_E-set"/>
</dbReference>
<evidence type="ECO:0000256" key="4">
    <source>
        <dbReference type="SAM" id="MobiDB-lite"/>
    </source>
</evidence>
<dbReference type="InterPro" id="IPR011837">
    <property type="entry name" value="Glycogen_debranch_GlgX"/>
</dbReference>
<dbReference type="EMBL" id="VOLQ01000006">
    <property type="protein sequence ID" value="TWX70140.1"/>
    <property type="molecule type" value="Genomic_DNA"/>
</dbReference>
<accession>A0A5C6QNE5</accession>
<dbReference type="GO" id="GO:0004135">
    <property type="term" value="F:amylo-alpha-1,6-glucosidase activity"/>
    <property type="evidence" value="ECO:0007669"/>
    <property type="project" value="InterPro"/>
</dbReference>
<comment type="similarity">
    <text evidence="1">Belongs to the glycosyl hydrolase 13 family.</text>
</comment>
<dbReference type="GO" id="GO:0005980">
    <property type="term" value="P:glycogen catabolic process"/>
    <property type="evidence" value="ECO:0007669"/>
    <property type="project" value="InterPro"/>
</dbReference>
<dbReference type="Gene3D" id="2.60.40.10">
    <property type="entry name" value="Immunoglobulins"/>
    <property type="match status" value="1"/>
</dbReference>
<dbReference type="SMART" id="SM00642">
    <property type="entry name" value="Aamy"/>
    <property type="match status" value="1"/>
</dbReference>
<dbReference type="EMBL" id="VOLR01000009">
    <property type="protein sequence ID" value="TWX60384.1"/>
    <property type="molecule type" value="Genomic_DNA"/>
</dbReference>
<dbReference type="InterPro" id="IPR044505">
    <property type="entry name" value="GlgX_Isoamylase_N_E_set"/>
</dbReference>
<evidence type="ECO:0000256" key="2">
    <source>
        <dbReference type="ARBA" id="ARBA00022801"/>
    </source>
</evidence>
<keyword evidence="3" id="KW-0326">Glycosidase</keyword>
<dbReference type="SUPFAM" id="SSF81296">
    <property type="entry name" value="E set domains"/>
    <property type="match status" value="1"/>
</dbReference>
<dbReference type="AlphaFoldDB" id="A0A5C6QNE5"/>
<evidence type="ECO:0000313" key="8">
    <source>
        <dbReference type="Proteomes" id="UP000321525"/>
    </source>
</evidence>
<dbReference type="Proteomes" id="UP000321917">
    <property type="component" value="Unassembled WGS sequence"/>
</dbReference>
<comment type="caution">
    <text evidence="7">The sequence shown here is derived from an EMBL/GenBank/DDBJ whole genome shotgun (WGS) entry which is preliminary data.</text>
</comment>
<dbReference type="InterPro" id="IPR013780">
    <property type="entry name" value="Glyco_hydro_b"/>
</dbReference>
<reference evidence="7 9" key="1">
    <citation type="submission" date="2019-07" db="EMBL/GenBank/DDBJ databases">
        <title>Genomes of sea-ice associated Colwellia species.</title>
        <authorList>
            <person name="Bowman J.P."/>
        </authorList>
    </citation>
    <scope>NUCLEOTIDE SEQUENCE [LARGE SCALE GENOMIC DNA]</scope>
    <source>
        <strain evidence="6 8">ACAM 607</strain>
        <strain evidence="7 9">IC036</strain>
    </source>
</reference>
<dbReference type="Pfam" id="PF02922">
    <property type="entry name" value="CBM_48"/>
    <property type="match status" value="1"/>
</dbReference>
<name>A0A5C6QNE5_9GAMM</name>
<dbReference type="PANTHER" id="PTHR43002">
    <property type="entry name" value="GLYCOGEN DEBRANCHING ENZYME"/>
    <property type="match status" value="1"/>
</dbReference>
<organism evidence="7 9">
    <name type="scientific">Colwellia hornerae</name>
    <dbReference type="NCBI Taxonomy" id="89402"/>
    <lineage>
        <taxon>Bacteria</taxon>
        <taxon>Pseudomonadati</taxon>
        <taxon>Pseudomonadota</taxon>
        <taxon>Gammaproteobacteria</taxon>
        <taxon>Alteromonadales</taxon>
        <taxon>Colwelliaceae</taxon>
        <taxon>Colwellia</taxon>
    </lineage>
</organism>
<dbReference type="SUPFAM" id="SSF51445">
    <property type="entry name" value="(Trans)glycosidases"/>
    <property type="match status" value="1"/>
</dbReference>
<dbReference type="Pfam" id="PF00128">
    <property type="entry name" value="Alpha-amylase"/>
    <property type="match status" value="2"/>
</dbReference>
<dbReference type="InterPro" id="IPR017853">
    <property type="entry name" value="GH"/>
</dbReference>
<evidence type="ECO:0000256" key="1">
    <source>
        <dbReference type="ARBA" id="ARBA00008061"/>
    </source>
</evidence>
<dbReference type="Gene3D" id="3.20.20.80">
    <property type="entry name" value="Glycosidases"/>
    <property type="match status" value="1"/>
</dbReference>
<dbReference type="CDD" id="cd02856">
    <property type="entry name" value="E_set_GDE_Isoamylase_N"/>
    <property type="match status" value="1"/>
</dbReference>
<keyword evidence="2" id="KW-0378">Hydrolase</keyword>
<dbReference type="OrthoDB" id="3236218at2"/>
<gene>
    <name evidence="7" type="primary">glgX</name>
    <name evidence="6" type="ORF">ESZ26_08045</name>
    <name evidence="7" type="ORF">ESZ27_04735</name>
</gene>
<feature type="region of interest" description="Disordered" evidence="4">
    <location>
        <begin position="470"/>
        <end position="493"/>
    </location>
</feature>
<dbReference type="Proteomes" id="UP000321525">
    <property type="component" value="Unassembled WGS sequence"/>
</dbReference>
<feature type="compositionally biased region" description="Polar residues" evidence="4">
    <location>
        <begin position="483"/>
        <end position="493"/>
    </location>
</feature>
<evidence type="ECO:0000313" key="6">
    <source>
        <dbReference type="EMBL" id="TWX60384.1"/>
    </source>
</evidence>
<sequence>MNTLYKVTSGRSYPMGASLAKSGRGCNFALFSAHATKVELCLFSSDGKRELQRIELPEFTDDVWHGFVADIAEGYLYGYRVYGPFEPHNGHRFNANKLLLDPYAKKLHGTFTRSELNFSYDLKSTQKDLTFDNRDNAATMPKCVVVSPLLFSQTHPQVRRRDTILYELHVKGFTQQNPDVPIELRGTFAGLANNKVCQYLKSLGVTSIELLPVQQFINEDFVQDKGLTNYWGYNTISFFVPHAAYCHSGEVGEFRSMVETYHEAGIEVILDVVYNHTAEGDELGQTLSFKGIDNASYYRLHPANKRYYENFSGCGNTINVQHPRVIQLITDSLRYWVEIMGIDGFRFDLAPVLGRDAPDFKANNHFFTSIRQDPILSRVKLIAEPWDVGHGGYQLGRFPNSWLELNDRFRDSCRRFWRGEQGLVAEFAKRLHGSSDIFEQPSRRPSASVNFITSHDGFTLTDLVSFNNKQNKANGEQNHDGHNSNFSNNLGAEGPSNNCRISLLRRQQKRNLLTTLFIAQGTPMLLSGDELNNSQHGNNNAYCQDNEISWLDWQSPQAQQESDFVKKLIALRKAHPLLNRTHYQHGLKVSEHTGLADISWLNCHGKAMTKDNWHDQSIKCFAMMLANTERSSTAEHQQDDALLVIFNAHQRSITFLLPALNGYWQVLIDTAVDSQEDSHADKKSSKNIRHPAITIAEHSCVVLRYLHSPKDK</sequence>
<protein>
    <submittedName>
        <fullName evidence="7">Glycogen debranching protein GlgX</fullName>
    </submittedName>
</protein>
<evidence type="ECO:0000259" key="5">
    <source>
        <dbReference type="SMART" id="SM00642"/>
    </source>
</evidence>